<name>A0A8H4IPU7_9PEZI</name>
<dbReference type="Gene3D" id="2.120.10.30">
    <property type="entry name" value="TolB, C-terminal domain"/>
    <property type="match status" value="1"/>
</dbReference>
<evidence type="ECO:0000259" key="1">
    <source>
        <dbReference type="Pfam" id="PF08450"/>
    </source>
</evidence>
<evidence type="ECO:0000313" key="3">
    <source>
        <dbReference type="Proteomes" id="UP000572817"/>
    </source>
</evidence>
<feature type="domain" description="SMP-30/Gluconolactonase/LRE-like region" evidence="1">
    <location>
        <begin position="145"/>
        <end position="337"/>
    </location>
</feature>
<dbReference type="InterPro" id="IPR013658">
    <property type="entry name" value="SGL"/>
</dbReference>
<evidence type="ECO:0000313" key="2">
    <source>
        <dbReference type="EMBL" id="KAF4305026.1"/>
    </source>
</evidence>
<dbReference type="InterPro" id="IPR052988">
    <property type="entry name" value="Oryzine_lactonohydrolase"/>
</dbReference>
<dbReference type="PANTHER" id="PTHR47064:SF2">
    <property type="entry name" value="SMP-30_GLUCONOLACTONASE_LRE-LIKE REGION DOMAIN-CONTAINING PROTEIN-RELATED"/>
    <property type="match status" value="1"/>
</dbReference>
<comment type="caution">
    <text evidence="2">The sequence shown here is derived from an EMBL/GenBank/DDBJ whole genome shotgun (WGS) entry which is preliminary data.</text>
</comment>
<sequence>MQVPENVKVLSLAEKTLVPSHRALLGARGATEISNSPFLVYHPSALSLLGPSPSLTCVLDHPAHPFAHEAGVYLPATQSVIVTSNRLTSPSGTPRIALARLRKGAAGTWTWEELDTDVAMPNGGVNHPPTGHVLLCAQGTHNSPGGLVLLDPSSNPPASTPLLTHYRGRAFNSPNDVVVHSDGSAWFTDPVYGWEQGFRPAPQLPSQVYRFDPVTGDVRVVADGFGRPNGICFSPDERVVYVTDTEWVHGDGSVDDSRASTIYAFDVQEHHGAPFLVNRRVFAMADTGIPDGIKCDCGGNVYSGCGDGLNVWSPAGSLLAKVLVDGGVSNFCFTEGGEVVLLNETKVWVLKLDSGVKGALLGL</sequence>
<keyword evidence="3" id="KW-1185">Reference proteome</keyword>
<dbReference type="Pfam" id="PF08450">
    <property type="entry name" value="SGL"/>
    <property type="match status" value="1"/>
</dbReference>
<dbReference type="InterPro" id="IPR011042">
    <property type="entry name" value="6-blade_b-propeller_TolB-like"/>
</dbReference>
<dbReference type="PANTHER" id="PTHR47064">
    <property type="entry name" value="PUTATIVE (AFU_ORTHOLOGUE AFUA_1G08990)-RELATED"/>
    <property type="match status" value="1"/>
</dbReference>
<dbReference type="Proteomes" id="UP000572817">
    <property type="component" value="Unassembled WGS sequence"/>
</dbReference>
<dbReference type="AlphaFoldDB" id="A0A8H4IPU7"/>
<dbReference type="OrthoDB" id="423498at2759"/>
<dbReference type="SUPFAM" id="SSF63829">
    <property type="entry name" value="Calcium-dependent phosphotriesterase"/>
    <property type="match status" value="1"/>
</dbReference>
<gene>
    <name evidence="2" type="ORF">GTA08_BOTSDO06391</name>
</gene>
<reference evidence="2" key="1">
    <citation type="submission" date="2020-04" db="EMBL/GenBank/DDBJ databases">
        <title>Genome Assembly and Annotation of Botryosphaeria dothidea sdau 11-99, a Latent Pathogen of Apple Fruit Ring Rot in China.</title>
        <authorList>
            <person name="Yu C."/>
            <person name="Diao Y."/>
            <person name="Lu Q."/>
            <person name="Zhao J."/>
            <person name="Cui S."/>
            <person name="Peng C."/>
            <person name="He B."/>
            <person name="Liu H."/>
        </authorList>
    </citation>
    <scope>NUCLEOTIDE SEQUENCE [LARGE SCALE GENOMIC DNA]</scope>
    <source>
        <strain evidence="2">Sdau11-99</strain>
    </source>
</reference>
<organism evidence="2 3">
    <name type="scientific">Botryosphaeria dothidea</name>
    <dbReference type="NCBI Taxonomy" id="55169"/>
    <lineage>
        <taxon>Eukaryota</taxon>
        <taxon>Fungi</taxon>
        <taxon>Dikarya</taxon>
        <taxon>Ascomycota</taxon>
        <taxon>Pezizomycotina</taxon>
        <taxon>Dothideomycetes</taxon>
        <taxon>Dothideomycetes incertae sedis</taxon>
        <taxon>Botryosphaeriales</taxon>
        <taxon>Botryosphaeriaceae</taxon>
        <taxon>Botryosphaeria</taxon>
    </lineage>
</organism>
<proteinExistence type="predicted"/>
<protein>
    <submittedName>
        <fullName evidence="2">Six-bladed beta-propeller TolB-like protein</fullName>
    </submittedName>
</protein>
<dbReference type="EMBL" id="WWBZ02000040">
    <property type="protein sequence ID" value="KAF4305026.1"/>
    <property type="molecule type" value="Genomic_DNA"/>
</dbReference>
<accession>A0A8H4IPU7</accession>